<evidence type="ECO:0000313" key="5">
    <source>
        <dbReference type="EMBL" id="TGN19156.1"/>
    </source>
</evidence>
<dbReference type="RefSeq" id="WP_135760499.1">
    <property type="nucleotide sequence ID" value="NZ_RQHW01000034.1"/>
</dbReference>
<dbReference type="PANTHER" id="PTHR43191:SF2">
    <property type="entry name" value="RRNA METHYLTRANSFERASE 3, MITOCHONDRIAL"/>
    <property type="match status" value="1"/>
</dbReference>
<dbReference type="InterPro" id="IPR029064">
    <property type="entry name" value="Ribosomal_eL30-like_sf"/>
</dbReference>
<dbReference type="PANTHER" id="PTHR43191">
    <property type="entry name" value="RRNA METHYLTRANSFERASE 3"/>
    <property type="match status" value="1"/>
</dbReference>
<dbReference type="OrthoDB" id="9794400at2"/>
<dbReference type="Pfam" id="PF22655">
    <property type="entry name" value="SpoU_sub_bind_like"/>
    <property type="match status" value="1"/>
</dbReference>
<dbReference type="Proteomes" id="UP000298058">
    <property type="component" value="Unassembled WGS sequence"/>
</dbReference>
<dbReference type="GO" id="GO:0032259">
    <property type="term" value="P:methylation"/>
    <property type="evidence" value="ECO:0007669"/>
    <property type="project" value="UniProtKB-KW"/>
</dbReference>
<dbReference type="InterPro" id="IPR001537">
    <property type="entry name" value="SpoU_MeTrfase"/>
</dbReference>
<comment type="caution">
    <text evidence="5">The sequence shown here is derived from an EMBL/GenBank/DDBJ whole genome shotgun (WGS) entry which is preliminary data.</text>
</comment>
<proteinExistence type="predicted"/>
<reference evidence="5" key="1">
    <citation type="journal article" date="2019" name="PLoS Negl. Trop. Dis.">
        <title>Revisiting the worldwide diversity of Leptospira species in the environment.</title>
        <authorList>
            <person name="Vincent A.T."/>
            <person name="Schiettekatte O."/>
            <person name="Bourhy P."/>
            <person name="Veyrier F.J."/>
            <person name="Picardeau M."/>
        </authorList>
    </citation>
    <scope>NUCLEOTIDE SEQUENCE [LARGE SCALE GENOMIC DNA]</scope>
    <source>
        <strain evidence="5">201300427</strain>
    </source>
</reference>
<protein>
    <submittedName>
        <fullName evidence="5">RNA methyltransferase</fullName>
    </submittedName>
</protein>
<name>A0A4V3JY29_9LEPT</name>
<dbReference type="GO" id="GO:0003723">
    <property type="term" value="F:RNA binding"/>
    <property type="evidence" value="ECO:0007669"/>
    <property type="project" value="InterPro"/>
</dbReference>
<gene>
    <name evidence="5" type="ORF">EHS15_10370</name>
</gene>
<keyword evidence="6" id="KW-1185">Reference proteome</keyword>
<feature type="domain" description="SpoU L30e-like N-terminal" evidence="4">
    <location>
        <begin position="13"/>
        <end position="101"/>
    </location>
</feature>
<evidence type="ECO:0000259" key="4">
    <source>
        <dbReference type="Pfam" id="PF22655"/>
    </source>
</evidence>
<dbReference type="SUPFAM" id="SSF75217">
    <property type="entry name" value="alpha/beta knot"/>
    <property type="match status" value="1"/>
</dbReference>
<dbReference type="InterPro" id="IPR051259">
    <property type="entry name" value="rRNA_Methyltransferase"/>
</dbReference>
<dbReference type="InterPro" id="IPR029026">
    <property type="entry name" value="tRNA_m1G_MTases_N"/>
</dbReference>
<evidence type="ECO:0000256" key="2">
    <source>
        <dbReference type="ARBA" id="ARBA00022679"/>
    </source>
</evidence>
<dbReference type="SUPFAM" id="SSF55315">
    <property type="entry name" value="L30e-like"/>
    <property type="match status" value="1"/>
</dbReference>
<sequence>MQKTEKIRIFSENNEFQHADVLKRNRVKRSKHNKFFVEGVNAINLAIEYGWKIDSFLYSEESKLSNWAKEILNRSLAKKHIEMPASLLSKLSDKEESSELLALVEMKEDNINRIEIKKDLFVVVIDRASSPGNLGTIIRSCNAFGVDAILMTGHSVDLYDPKTIRASVGTLFATNVLRLGSHNDITQWLNTTKETLGEIRIIGTTVKTENTIDTFKFNSPLLLLIGNETYGLNQNYKSMCDSLVKIPIHGAASSLNVACATSIFLYEISKQIYRNSFIVPF</sequence>
<dbReference type="Gene3D" id="3.40.1280.10">
    <property type="match status" value="1"/>
</dbReference>
<organism evidence="5 6">
    <name type="scientific">Leptospira idonii</name>
    <dbReference type="NCBI Taxonomy" id="1193500"/>
    <lineage>
        <taxon>Bacteria</taxon>
        <taxon>Pseudomonadati</taxon>
        <taxon>Spirochaetota</taxon>
        <taxon>Spirochaetia</taxon>
        <taxon>Leptospirales</taxon>
        <taxon>Leptospiraceae</taxon>
        <taxon>Leptospira</taxon>
    </lineage>
</organism>
<evidence type="ECO:0000313" key="6">
    <source>
        <dbReference type="Proteomes" id="UP000298058"/>
    </source>
</evidence>
<dbReference type="InterPro" id="IPR054578">
    <property type="entry name" value="SpoU_sub_bind-like_N"/>
</dbReference>
<dbReference type="EMBL" id="RQHW01000034">
    <property type="protein sequence ID" value="TGN19156.1"/>
    <property type="molecule type" value="Genomic_DNA"/>
</dbReference>
<accession>A0A4V3JY29</accession>
<feature type="domain" description="tRNA/rRNA methyltransferase SpoU type" evidence="3">
    <location>
        <begin position="121"/>
        <end position="266"/>
    </location>
</feature>
<keyword evidence="2 5" id="KW-0808">Transferase</keyword>
<evidence type="ECO:0000259" key="3">
    <source>
        <dbReference type="Pfam" id="PF00588"/>
    </source>
</evidence>
<evidence type="ECO:0000256" key="1">
    <source>
        <dbReference type="ARBA" id="ARBA00022603"/>
    </source>
</evidence>
<dbReference type="Gene3D" id="3.30.1330.30">
    <property type="match status" value="1"/>
</dbReference>
<dbReference type="AlphaFoldDB" id="A0A4V3JY29"/>
<dbReference type="GO" id="GO:0006396">
    <property type="term" value="P:RNA processing"/>
    <property type="evidence" value="ECO:0007669"/>
    <property type="project" value="InterPro"/>
</dbReference>
<keyword evidence="1 5" id="KW-0489">Methyltransferase</keyword>
<dbReference type="Pfam" id="PF00588">
    <property type="entry name" value="SpoU_methylase"/>
    <property type="match status" value="1"/>
</dbReference>
<dbReference type="GO" id="GO:0008173">
    <property type="term" value="F:RNA methyltransferase activity"/>
    <property type="evidence" value="ECO:0007669"/>
    <property type="project" value="InterPro"/>
</dbReference>
<dbReference type="InterPro" id="IPR029028">
    <property type="entry name" value="Alpha/beta_knot_MTases"/>
</dbReference>